<evidence type="ECO:0000313" key="1">
    <source>
        <dbReference type="EMBL" id="GAK97076.1"/>
    </source>
</evidence>
<evidence type="ECO:0008006" key="3">
    <source>
        <dbReference type="Google" id="ProtNLM"/>
    </source>
</evidence>
<dbReference type="AlphaFoldDB" id="A0A090QNK7"/>
<organism evidence="1 2">
    <name type="scientific">Nonlabens tegetincola</name>
    <dbReference type="NCBI Taxonomy" id="323273"/>
    <lineage>
        <taxon>Bacteria</taxon>
        <taxon>Pseudomonadati</taxon>
        <taxon>Bacteroidota</taxon>
        <taxon>Flavobacteriia</taxon>
        <taxon>Flavobacteriales</taxon>
        <taxon>Flavobacteriaceae</taxon>
        <taxon>Nonlabens</taxon>
    </lineage>
</organism>
<sequence>MKFFYLYVLVATLISCQTEKETSTTDEVSTPTKSKRQSRSLDENFKSYWFDGTAEISSYELNQARYGEMRQGTAVLIYVTEPFDSKDQIKADRIKDDNYSVLKLNATRDFNTGIYPYRMMSSTFLPLDFESNAIKVAASIQEWCGHTYMQFNENNTSYDIQLHSYFQSEGNKSFQIESALLENQIPSQLRLGPLKMPVDTLNIVPSAEFLRLKHIDAEPMER</sequence>
<dbReference type="RefSeq" id="WP_052510349.1">
    <property type="nucleotide sequence ID" value="NZ_BBML01000004.1"/>
</dbReference>
<gene>
    <name evidence="1" type="ORF">JCM19294_582</name>
</gene>
<accession>A0A090QNK7</accession>
<reference evidence="1" key="1">
    <citation type="journal article" date="2014" name="Genome Announc.">
        <title>Draft Genome Sequences of Marine Flavobacterium Nonlabens Strains NR17, NR24, NR27, NR32, NR33, and Ara13.</title>
        <authorList>
            <person name="Nakanishi M."/>
            <person name="Meirelles P."/>
            <person name="Suzuki R."/>
            <person name="Takatani N."/>
            <person name="Mino S."/>
            <person name="Suda W."/>
            <person name="Oshima K."/>
            <person name="Hattori M."/>
            <person name="Ohkuma M."/>
            <person name="Hosokawa M."/>
            <person name="Miyashita K."/>
            <person name="Thompson F.L."/>
            <person name="Niwa A."/>
            <person name="Sawabe T."/>
            <person name="Sawabe T."/>
        </authorList>
    </citation>
    <scope>NUCLEOTIDE SEQUENCE [LARGE SCALE GENOMIC DNA]</scope>
    <source>
        <strain evidence="1">JCM 19294</strain>
    </source>
</reference>
<name>A0A090QNK7_9FLAO</name>
<dbReference type="STRING" id="319236.BST91_04235"/>
<evidence type="ECO:0000313" key="2">
    <source>
        <dbReference type="Proteomes" id="UP000029221"/>
    </source>
</evidence>
<dbReference type="eggNOG" id="COG2017">
    <property type="taxonomic scope" value="Bacteria"/>
</dbReference>
<comment type="caution">
    <text evidence="1">The sequence shown here is derived from an EMBL/GenBank/DDBJ whole genome shotgun (WGS) entry which is preliminary data.</text>
</comment>
<dbReference type="EMBL" id="BBML01000004">
    <property type="protein sequence ID" value="GAK97076.1"/>
    <property type="molecule type" value="Genomic_DNA"/>
</dbReference>
<dbReference type="PROSITE" id="PS51257">
    <property type="entry name" value="PROKAR_LIPOPROTEIN"/>
    <property type="match status" value="1"/>
</dbReference>
<proteinExistence type="predicted"/>
<keyword evidence="2" id="KW-1185">Reference proteome</keyword>
<dbReference type="Proteomes" id="UP000029221">
    <property type="component" value="Unassembled WGS sequence"/>
</dbReference>
<protein>
    <recommendedName>
        <fullName evidence="3">Septum formation inhibitor Maf</fullName>
    </recommendedName>
</protein>